<dbReference type="OrthoDB" id="9811177at2"/>
<proteinExistence type="predicted"/>
<dbReference type="Gene3D" id="3.30.2010.10">
    <property type="entry name" value="Metalloproteases ('zincins'), catalytic domain"/>
    <property type="match status" value="1"/>
</dbReference>
<evidence type="ECO:0000259" key="1">
    <source>
        <dbReference type="Pfam" id="PF01863"/>
    </source>
</evidence>
<protein>
    <submittedName>
        <fullName evidence="2">Protein of uncharacterized function DUF45</fullName>
    </submittedName>
</protein>
<reference evidence="2 3" key="1">
    <citation type="submission" date="2019-01" db="EMBL/GenBank/DDBJ databases">
        <authorList>
            <consortium name="Pathogen Informatics"/>
        </authorList>
    </citation>
    <scope>NUCLEOTIDE SEQUENCE [LARGE SCALE GENOMIC DNA]</scope>
    <source>
        <strain evidence="2 3">NCTC10181</strain>
    </source>
</reference>
<gene>
    <name evidence="2" type="ORF">NCTC10181_00585</name>
</gene>
<dbReference type="Pfam" id="PF01863">
    <property type="entry name" value="YgjP-like"/>
    <property type="match status" value="1"/>
</dbReference>
<dbReference type="KEGG" id="mcit:NCTC10181_00585"/>
<sequence length="243" mass="29254">MQDHQQRSFNYSGLKINYFYIVSSKRLSIQVLIKNNTLFLYAPIVSDIKIEEKLLYKIAPKYLKLLKLCFDVNKNYFYFLGSKISWKITITKFLCYISLYKNDFDELIKVINLSTKSYYLSKNKKDQFNLLIIKKVEKWIKESLEIEILKHQQEIAAMLNTFSPPIKIKKINYAWGINYRKGQNINYNLNLYIFNVESLKQIIAHELIHNFVSKHSKNFYQYMFVYNSNYKEINQKINNYDFI</sequence>
<feature type="domain" description="YgjP-like metallopeptidase" evidence="1">
    <location>
        <begin position="130"/>
        <end position="239"/>
    </location>
</feature>
<evidence type="ECO:0000313" key="3">
    <source>
        <dbReference type="Proteomes" id="UP000290985"/>
    </source>
</evidence>
<dbReference type="EMBL" id="LR215036">
    <property type="protein sequence ID" value="VEU74725.1"/>
    <property type="molecule type" value="Genomic_DNA"/>
</dbReference>
<keyword evidence="3" id="KW-1185">Reference proteome</keyword>
<organism evidence="2 3">
    <name type="scientific">Mycoplasmopsis citelli</name>
    <dbReference type="NCBI Taxonomy" id="171281"/>
    <lineage>
        <taxon>Bacteria</taxon>
        <taxon>Bacillati</taxon>
        <taxon>Mycoplasmatota</taxon>
        <taxon>Mycoplasmoidales</taxon>
        <taxon>Metamycoplasmataceae</taxon>
        <taxon>Mycoplasmopsis</taxon>
    </lineage>
</organism>
<evidence type="ECO:0000313" key="2">
    <source>
        <dbReference type="EMBL" id="VEU74725.1"/>
    </source>
</evidence>
<dbReference type="RefSeq" id="WP_129725531.1">
    <property type="nucleotide sequence ID" value="NZ_LR215036.1"/>
</dbReference>
<dbReference type="Proteomes" id="UP000290985">
    <property type="component" value="Chromosome"/>
</dbReference>
<accession>A0A449B2E9</accession>
<dbReference type="AlphaFoldDB" id="A0A449B2E9"/>
<dbReference type="InterPro" id="IPR002725">
    <property type="entry name" value="YgjP-like_metallopeptidase"/>
</dbReference>
<name>A0A449B2E9_9BACT</name>